<feature type="compositionally biased region" description="Low complexity" evidence="3">
    <location>
        <begin position="30"/>
        <end position="62"/>
    </location>
</feature>
<evidence type="ECO:0000256" key="1">
    <source>
        <dbReference type="ARBA" id="ARBA00023054"/>
    </source>
</evidence>
<organism evidence="5 6">
    <name type="scientific">Allomyces macrogynus (strain ATCC 38327)</name>
    <name type="common">Allomyces javanicus var. macrogynus</name>
    <dbReference type="NCBI Taxonomy" id="578462"/>
    <lineage>
        <taxon>Eukaryota</taxon>
        <taxon>Fungi</taxon>
        <taxon>Fungi incertae sedis</taxon>
        <taxon>Blastocladiomycota</taxon>
        <taxon>Blastocladiomycetes</taxon>
        <taxon>Blastocladiales</taxon>
        <taxon>Blastocladiaceae</taxon>
        <taxon>Allomyces</taxon>
    </lineage>
</organism>
<keyword evidence="6" id="KW-1185">Reference proteome</keyword>
<proteinExistence type="predicted"/>
<dbReference type="EMBL" id="GG745337">
    <property type="protein sequence ID" value="KNE60976.1"/>
    <property type="molecule type" value="Genomic_DNA"/>
</dbReference>
<dbReference type="VEuPathDB" id="FungiDB:AMAG_06738"/>
<protein>
    <recommendedName>
        <fullName evidence="4">Translin-associated factor X-interacting protein 1 N-terminal domain-containing protein</fullName>
    </recommendedName>
</protein>
<name>A0A0L0SES3_ALLM3</name>
<evidence type="ECO:0000259" key="4">
    <source>
        <dbReference type="Pfam" id="PF15739"/>
    </source>
</evidence>
<feature type="region of interest" description="Disordered" evidence="3">
    <location>
        <begin position="427"/>
        <end position="470"/>
    </location>
</feature>
<dbReference type="OMA" id="EWGYNLH"/>
<dbReference type="Proteomes" id="UP000054350">
    <property type="component" value="Unassembled WGS sequence"/>
</dbReference>
<dbReference type="GO" id="GO:0005737">
    <property type="term" value="C:cytoplasm"/>
    <property type="evidence" value="ECO:0007669"/>
    <property type="project" value="TreeGrafter"/>
</dbReference>
<dbReference type="PANTHER" id="PTHR16306:SF0">
    <property type="entry name" value="TRANSLIN-ASSOCIATED FACTOR X-INTERACTING PROTEIN 1"/>
    <property type="match status" value="1"/>
</dbReference>
<dbReference type="eggNOG" id="ENOG502QTWK">
    <property type="taxonomic scope" value="Eukaryota"/>
</dbReference>
<evidence type="ECO:0000256" key="2">
    <source>
        <dbReference type="SAM" id="Coils"/>
    </source>
</evidence>
<reference evidence="5 6" key="1">
    <citation type="submission" date="2009-11" db="EMBL/GenBank/DDBJ databases">
        <title>Annotation of Allomyces macrogynus ATCC 38327.</title>
        <authorList>
            <consortium name="The Broad Institute Genome Sequencing Platform"/>
            <person name="Russ C."/>
            <person name="Cuomo C."/>
            <person name="Burger G."/>
            <person name="Gray M.W."/>
            <person name="Holland P.W.H."/>
            <person name="King N."/>
            <person name="Lang F.B.F."/>
            <person name="Roger A.J."/>
            <person name="Ruiz-Trillo I."/>
            <person name="Young S.K."/>
            <person name="Zeng Q."/>
            <person name="Gargeya S."/>
            <person name="Fitzgerald M."/>
            <person name="Haas B."/>
            <person name="Abouelleil A."/>
            <person name="Alvarado L."/>
            <person name="Arachchi H.M."/>
            <person name="Berlin A."/>
            <person name="Chapman S.B."/>
            <person name="Gearin G."/>
            <person name="Goldberg J."/>
            <person name="Griggs A."/>
            <person name="Gujja S."/>
            <person name="Hansen M."/>
            <person name="Heiman D."/>
            <person name="Howarth C."/>
            <person name="Larimer J."/>
            <person name="Lui A."/>
            <person name="MacDonald P.J.P."/>
            <person name="McCowen C."/>
            <person name="Montmayeur A."/>
            <person name="Murphy C."/>
            <person name="Neiman D."/>
            <person name="Pearson M."/>
            <person name="Priest M."/>
            <person name="Roberts A."/>
            <person name="Saif S."/>
            <person name="Shea T."/>
            <person name="Sisk P."/>
            <person name="Stolte C."/>
            <person name="Sykes S."/>
            <person name="Wortman J."/>
            <person name="Nusbaum C."/>
            <person name="Birren B."/>
        </authorList>
    </citation>
    <scope>NUCLEOTIDE SEQUENCE [LARGE SCALE GENOMIC DNA]</scope>
    <source>
        <strain evidence="5 6">ATCC 38327</strain>
    </source>
</reference>
<evidence type="ECO:0000256" key="3">
    <source>
        <dbReference type="SAM" id="MobiDB-lite"/>
    </source>
</evidence>
<feature type="region of interest" description="Disordered" evidence="3">
    <location>
        <begin position="1"/>
        <end position="90"/>
    </location>
</feature>
<dbReference type="STRING" id="578462.A0A0L0SES3"/>
<dbReference type="InterPro" id="IPR032755">
    <property type="entry name" value="TSNAXIP1_N"/>
</dbReference>
<accession>A0A0L0SES3</accession>
<dbReference type="OrthoDB" id="261426at2759"/>
<sequence>MLRSTAGFGSRPTSANKIGPQRLLAPPPSSSASDTDPATPAPPRAMSRPSSARPASRPGSARTGPAVRGAWDPPPPVDNSDPTLGPAAFRTASGDPALLVELTRFVRRELIELGADTKPPGDAARLSVHRNAFQIFIEDFKTYRALLSDIKNEYEQALARLEAQVREIPALESQLALHKYEVAEKQAQTVKELVKRVGDVKNDSDHWAKEAARVQTELDECRRRCDLLAADVRDKSARLKEEEISKTILVEAEHKLQGTVQDFVRRVTEQDQLVEALQRQNALLLESNRAAEDRIAELKEAYKDTVPKYEHELLRAEHDSYKSRFEHQQSMTVKMHQQVLDSQQKHEQILRDLEKRFAERLKHATPDWDYVAKRCSGNIEVFWSPCNGMNANETIVTLIHMCTRYSAAGGVGGMAVMQANANGGAADRRLSRAGSKGTLPTSKTGSRLSLHSVGSKAGVRAPQAPAGSLKGQRQAEEKQAFFLGLGLAAHVPRYLRFKGRVPNRHLTRQNCCLLIRDVWATKAVFDQDKKRQGKPSHLSEYFYLYLKKRFSMQDAIAEWGYNVVEACREYKKQSTDCWLFLDILEDRLNESVYAHVHQLVETLRTSFARLDANLNDGIATGRLAKTVILSTLQEMWKHKTPAQVAELTTALDADQPGSNDTTYPLFFRANADSAFVEAVKLQEMEERSQYMQDLENAVYQYHGASVTALTTVEYSRIIGRFDLDKKKTDVDEYVARGYNSTVDKLRPRDTMTIGKFLANLSRGVLKRG</sequence>
<feature type="compositionally biased region" description="Polar residues" evidence="3">
    <location>
        <begin position="438"/>
        <end position="449"/>
    </location>
</feature>
<feature type="coiled-coil region" evidence="2">
    <location>
        <begin position="274"/>
        <end position="301"/>
    </location>
</feature>
<evidence type="ECO:0000313" key="6">
    <source>
        <dbReference type="Proteomes" id="UP000054350"/>
    </source>
</evidence>
<keyword evidence="1 2" id="KW-0175">Coiled coil</keyword>
<gene>
    <name evidence="5" type="ORF">AMAG_06738</name>
</gene>
<reference evidence="6" key="2">
    <citation type="submission" date="2009-11" db="EMBL/GenBank/DDBJ databases">
        <title>The Genome Sequence of Allomyces macrogynus strain ATCC 38327.</title>
        <authorList>
            <consortium name="The Broad Institute Genome Sequencing Platform"/>
            <person name="Russ C."/>
            <person name="Cuomo C."/>
            <person name="Shea T."/>
            <person name="Young S.K."/>
            <person name="Zeng Q."/>
            <person name="Koehrsen M."/>
            <person name="Haas B."/>
            <person name="Borodovsky M."/>
            <person name="Guigo R."/>
            <person name="Alvarado L."/>
            <person name="Berlin A."/>
            <person name="Borenstein D."/>
            <person name="Chen Z."/>
            <person name="Engels R."/>
            <person name="Freedman E."/>
            <person name="Gellesch M."/>
            <person name="Goldberg J."/>
            <person name="Griggs A."/>
            <person name="Gujja S."/>
            <person name="Heiman D."/>
            <person name="Hepburn T."/>
            <person name="Howarth C."/>
            <person name="Jen D."/>
            <person name="Larson L."/>
            <person name="Lewis B."/>
            <person name="Mehta T."/>
            <person name="Park D."/>
            <person name="Pearson M."/>
            <person name="Roberts A."/>
            <person name="Saif S."/>
            <person name="Shenoy N."/>
            <person name="Sisk P."/>
            <person name="Stolte C."/>
            <person name="Sykes S."/>
            <person name="Walk T."/>
            <person name="White J."/>
            <person name="Yandava C."/>
            <person name="Burger G."/>
            <person name="Gray M.W."/>
            <person name="Holland P.W.H."/>
            <person name="King N."/>
            <person name="Lang F.B.F."/>
            <person name="Roger A.J."/>
            <person name="Ruiz-Trillo I."/>
            <person name="Lander E."/>
            <person name="Nusbaum C."/>
        </authorList>
    </citation>
    <scope>NUCLEOTIDE SEQUENCE [LARGE SCALE GENOMIC DNA]</scope>
    <source>
        <strain evidence="6">ATCC 38327</strain>
    </source>
</reference>
<dbReference type="Pfam" id="PF15739">
    <property type="entry name" value="TSNAXIP1_N"/>
    <property type="match status" value="1"/>
</dbReference>
<feature type="domain" description="Translin-associated factor X-interacting protein 1 N-terminal" evidence="4">
    <location>
        <begin position="104"/>
        <end position="198"/>
    </location>
</feature>
<dbReference type="AlphaFoldDB" id="A0A0L0SES3"/>
<feature type="coiled-coil region" evidence="2">
    <location>
        <begin position="144"/>
        <end position="174"/>
    </location>
</feature>
<dbReference type="PANTHER" id="PTHR16306">
    <property type="entry name" value="TRANSLIN-ASSOCIATED FACTOR X-INTERACTING PROTEIN 1"/>
    <property type="match status" value="1"/>
</dbReference>
<evidence type="ECO:0000313" key="5">
    <source>
        <dbReference type="EMBL" id="KNE60976.1"/>
    </source>
</evidence>